<evidence type="ECO:0000313" key="4">
    <source>
        <dbReference type="Proteomes" id="UP000289372"/>
    </source>
</evidence>
<dbReference type="AlphaFoldDB" id="A0AAQ1C0I6"/>
<evidence type="ECO:0000313" key="3">
    <source>
        <dbReference type="Proteomes" id="UP000035369"/>
    </source>
</evidence>
<gene>
    <name evidence="2" type="ORF">DB769_03750</name>
    <name evidence="1" type="ORF">XP315_06320</name>
</gene>
<sequence length="59" mass="6769">MHRRPADRAAYGRQHRLQLLAFDCLDDLQLDAGHMQLLLARSMSVTRVALVVEGRRRAL</sequence>
<dbReference type="Proteomes" id="UP000035369">
    <property type="component" value="Unassembled WGS sequence"/>
</dbReference>
<dbReference type="EMBL" id="JZUY01000036">
    <property type="protein sequence ID" value="KLC07456.1"/>
    <property type="molecule type" value="Genomic_DNA"/>
</dbReference>
<dbReference type="KEGG" id="xpe:BJD13_09970"/>
<protein>
    <submittedName>
        <fullName evidence="2">Uncharacterized protein</fullName>
    </submittedName>
</protein>
<name>A0AAQ1C0I6_XANPE</name>
<evidence type="ECO:0000313" key="1">
    <source>
        <dbReference type="EMBL" id="KLC07456.1"/>
    </source>
</evidence>
<organism evidence="2 4">
    <name type="scientific">Xanthomonas perforans</name>
    <dbReference type="NCBI Taxonomy" id="442694"/>
    <lineage>
        <taxon>Bacteria</taxon>
        <taxon>Pseudomonadati</taxon>
        <taxon>Pseudomonadota</taxon>
        <taxon>Gammaproteobacteria</taxon>
        <taxon>Lysobacterales</taxon>
        <taxon>Lysobacteraceae</taxon>
        <taxon>Xanthomonas</taxon>
    </lineage>
</organism>
<proteinExistence type="predicted"/>
<evidence type="ECO:0000313" key="2">
    <source>
        <dbReference type="EMBL" id="RXD56356.1"/>
    </source>
</evidence>
<accession>A0AAQ1C0I6</accession>
<dbReference type="EMBL" id="PUUL01000019">
    <property type="protein sequence ID" value="RXD56356.1"/>
    <property type="molecule type" value="Genomic_DNA"/>
</dbReference>
<comment type="caution">
    <text evidence="2">The sequence shown here is derived from an EMBL/GenBank/DDBJ whole genome shotgun (WGS) entry which is preliminary data.</text>
</comment>
<keyword evidence="3" id="KW-1185">Reference proteome</keyword>
<reference evidence="2 4" key="2">
    <citation type="submission" date="2018-02" db="EMBL/GenBank/DDBJ databases">
        <title>Characterization of Xanthomonas diversity in transplant houses and field plants.</title>
        <authorList>
            <person name="Abrahamian P."/>
            <person name="Timilsina S."/>
            <person name="Minsavage G.V."/>
            <person name="Goss E.M."/>
            <person name="Jones J.B."/>
            <person name="Vallad G.E."/>
        </authorList>
    </citation>
    <scope>NUCLEOTIDE SEQUENCE [LARGE SCALE GENOMIC DNA]</scope>
    <source>
        <strain evidence="2 4">GEV2132</strain>
    </source>
</reference>
<reference evidence="1 3" key="1">
    <citation type="submission" date="2015-02" db="EMBL/GenBank/DDBJ databases">
        <title>Whole genome sequencing of multiple isolates of three species of pepper and tomato-infecting xanthomonads reveals genetic diversity in field strains and pinpoints effectors responsible for host specificity.</title>
        <authorList>
            <person name="Schwartz A."/>
            <person name="Dahlbeck D."/>
            <person name="Staskawicz B."/>
            <person name="Bart R."/>
            <person name="Potnis N."/>
            <person name="Minsavage G."/>
            <person name="Timilsina S."/>
            <person name="Goss E."/>
            <person name="Jones J."/>
            <person name="Vallad G."/>
            <person name="Barak J."/>
            <person name="Miller S."/>
            <person name="Ritchie D."/>
            <person name="Martins J.Jr."/>
            <person name="Patane J.S."/>
            <person name="Setubal J.C."/>
        </authorList>
    </citation>
    <scope>NUCLEOTIDE SEQUENCE [LARGE SCALE GENOMIC DNA]</scope>
    <source>
        <strain evidence="1 3">Xp3-15</strain>
    </source>
</reference>
<dbReference type="Proteomes" id="UP000289372">
    <property type="component" value="Unassembled WGS sequence"/>
</dbReference>